<dbReference type="Proteomes" id="UP000249789">
    <property type="component" value="Unassembled WGS sequence"/>
</dbReference>
<keyword evidence="2" id="KW-0732">Signal</keyword>
<evidence type="ECO:0000313" key="4">
    <source>
        <dbReference type="Proteomes" id="UP000249789"/>
    </source>
</evidence>
<evidence type="ECO:0000256" key="1">
    <source>
        <dbReference type="SAM" id="Phobius"/>
    </source>
</evidence>
<evidence type="ECO:0000256" key="2">
    <source>
        <dbReference type="SAM" id="SignalP"/>
    </source>
</evidence>
<sequence length="61" mass="6677">MLIAGALLVLVLLLLLLLLLRTQPNHPIHTLSPSPIIPIPIPNLFFSPSTSLIAAIFFPFH</sequence>
<organism evidence="3 4">
    <name type="scientific">Aspergillus fijiensis CBS 313.89</name>
    <dbReference type="NCBI Taxonomy" id="1448319"/>
    <lineage>
        <taxon>Eukaryota</taxon>
        <taxon>Fungi</taxon>
        <taxon>Dikarya</taxon>
        <taxon>Ascomycota</taxon>
        <taxon>Pezizomycotina</taxon>
        <taxon>Eurotiomycetes</taxon>
        <taxon>Eurotiomycetidae</taxon>
        <taxon>Eurotiales</taxon>
        <taxon>Aspergillaceae</taxon>
        <taxon>Aspergillus</taxon>
    </lineage>
</organism>
<dbReference type="AlphaFoldDB" id="A0A8G1RM85"/>
<evidence type="ECO:0000313" key="3">
    <source>
        <dbReference type="EMBL" id="RAK74738.1"/>
    </source>
</evidence>
<keyword evidence="1" id="KW-0812">Transmembrane</keyword>
<name>A0A8G1RM85_9EURO</name>
<reference evidence="3 4" key="1">
    <citation type="submission" date="2018-02" db="EMBL/GenBank/DDBJ databases">
        <title>The genomes of Aspergillus section Nigri reveals drivers in fungal speciation.</title>
        <authorList>
            <consortium name="DOE Joint Genome Institute"/>
            <person name="Vesth T.C."/>
            <person name="Nybo J."/>
            <person name="Theobald S."/>
            <person name="Brandl J."/>
            <person name="Frisvad J.C."/>
            <person name="Nielsen K.F."/>
            <person name="Lyhne E.K."/>
            <person name="Kogle M.E."/>
            <person name="Kuo A."/>
            <person name="Riley R."/>
            <person name="Clum A."/>
            <person name="Nolan M."/>
            <person name="Lipzen A."/>
            <person name="Salamov A."/>
            <person name="Henrissat B."/>
            <person name="Wiebenga A."/>
            <person name="De vries R.P."/>
            <person name="Grigoriev I.V."/>
            <person name="Mortensen U.H."/>
            <person name="Andersen M.R."/>
            <person name="Baker S.E."/>
        </authorList>
    </citation>
    <scope>NUCLEOTIDE SEQUENCE [LARGE SCALE GENOMIC DNA]</scope>
    <source>
        <strain evidence="3 4">CBS 313.89</strain>
    </source>
</reference>
<dbReference type="RefSeq" id="XP_040798748.1">
    <property type="nucleotide sequence ID" value="XM_040945248.1"/>
</dbReference>
<feature type="transmembrane region" description="Helical" evidence="1">
    <location>
        <begin position="40"/>
        <end position="60"/>
    </location>
</feature>
<dbReference type="EMBL" id="KZ824665">
    <property type="protein sequence ID" value="RAK74738.1"/>
    <property type="molecule type" value="Genomic_DNA"/>
</dbReference>
<dbReference type="GeneID" id="63862581"/>
<dbReference type="VEuPathDB" id="FungiDB:BO72DRAFT_450399"/>
<feature type="chain" id="PRO_5034063899" evidence="2">
    <location>
        <begin position="23"/>
        <end position="61"/>
    </location>
</feature>
<proteinExistence type="predicted"/>
<keyword evidence="1" id="KW-1133">Transmembrane helix</keyword>
<gene>
    <name evidence="3" type="ORF">BO72DRAFT_450399</name>
</gene>
<keyword evidence="4" id="KW-1185">Reference proteome</keyword>
<feature type="signal peptide" evidence="2">
    <location>
        <begin position="1"/>
        <end position="22"/>
    </location>
</feature>
<keyword evidence="1" id="KW-0472">Membrane</keyword>
<accession>A0A8G1RM85</accession>
<protein>
    <submittedName>
        <fullName evidence="3">Uncharacterized protein</fullName>
    </submittedName>
</protein>